<dbReference type="AlphaFoldDB" id="A0AA43ZL12"/>
<protein>
    <submittedName>
        <fullName evidence="2">Uncharacterized protein</fullName>
    </submittedName>
</protein>
<feature type="signal peptide" evidence="1">
    <location>
        <begin position="1"/>
        <end position="20"/>
    </location>
</feature>
<dbReference type="EMBL" id="JAANCM010000023">
    <property type="protein sequence ID" value="NHT78941.1"/>
    <property type="molecule type" value="Genomic_DNA"/>
</dbReference>
<accession>A0AA43ZL12</accession>
<keyword evidence="3" id="KW-1185">Reference proteome</keyword>
<proteinExistence type="predicted"/>
<name>A0AA43ZL12_9HYPH</name>
<dbReference type="Proteomes" id="UP001155840">
    <property type="component" value="Unassembled WGS sequence"/>
</dbReference>
<evidence type="ECO:0000313" key="3">
    <source>
        <dbReference type="Proteomes" id="UP001155840"/>
    </source>
</evidence>
<comment type="caution">
    <text evidence="2">The sequence shown here is derived from an EMBL/GenBank/DDBJ whole genome shotgun (WGS) entry which is preliminary data.</text>
</comment>
<evidence type="ECO:0000256" key="1">
    <source>
        <dbReference type="SAM" id="SignalP"/>
    </source>
</evidence>
<organism evidence="2 3">
    <name type="scientific">Ferranicluibacter rubi</name>
    <dbReference type="NCBI Taxonomy" id="2715133"/>
    <lineage>
        <taxon>Bacteria</taxon>
        <taxon>Pseudomonadati</taxon>
        <taxon>Pseudomonadota</taxon>
        <taxon>Alphaproteobacteria</taxon>
        <taxon>Hyphomicrobiales</taxon>
        <taxon>Rhizobiaceae</taxon>
        <taxon>Ferranicluibacter</taxon>
    </lineage>
</organism>
<gene>
    <name evidence="2" type="ORF">G8E10_24895</name>
</gene>
<reference evidence="2" key="1">
    <citation type="submission" date="2020-03" db="EMBL/GenBank/DDBJ databases">
        <title>Ferranicluibacter endophyticum gen. nov., sp. nov., a new genus isolated from Rubus ulmifolius Schott. stem.</title>
        <authorList>
            <person name="Roca-Couso R."/>
            <person name="Flores-Felix J.D."/>
            <person name="Igual J.M."/>
            <person name="Rivas R."/>
        </authorList>
    </citation>
    <scope>NUCLEOTIDE SEQUENCE</scope>
    <source>
        <strain evidence="2">CRRU44</strain>
    </source>
</reference>
<sequence length="126" mass="13309">MTRRLALAVLASLLPSLAIASETERSFDGRFTTNCPSAAHQCSLRIYERGDLGKTVAVFLVQTRDVAADVVCGLTVPVSAQGDVLISDDKTFVVGIGRTSDGLYVSGVPFAACKTVLNGHYMTIGD</sequence>
<feature type="chain" id="PRO_5041436030" evidence="1">
    <location>
        <begin position="21"/>
        <end position="126"/>
    </location>
</feature>
<dbReference type="RefSeq" id="WP_167131091.1">
    <property type="nucleotide sequence ID" value="NZ_JAANCM010000023.1"/>
</dbReference>
<keyword evidence="1" id="KW-0732">Signal</keyword>
<evidence type="ECO:0000313" key="2">
    <source>
        <dbReference type="EMBL" id="NHT78941.1"/>
    </source>
</evidence>